<protein>
    <submittedName>
        <fullName evidence="1">Uncharacterized protein</fullName>
    </submittedName>
</protein>
<evidence type="ECO:0000313" key="1">
    <source>
        <dbReference type="EMBL" id="NVN53934.1"/>
    </source>
</evidence>
<dbReference type="Proteomes" id="UP000570517">
    <property type="component" value="Unassembled WGS sequence"/>
</dbReference>
<keyword evidence="2" id="KW-1185">Reference proteome</keyword>
<dbReference type="AlphaFoldDB" id="A0A850Q1G8"/>
<comment type="caution">
    <text evidence="1">The sequence shown here is derived from an EMBL/GenBank/DDBJ whole genome shotgun (WGS) entry which is preliminary data.</text>
</comment>
<proteinExistence type="predicted"/>
<reference evidence="1 2" key="1">
    <citation type="submission" date="2020-05" db="EMBL/GenBank/DDBJ databases">
        <title>Draft genome sequence of Mycobacterium hippocampi DL, isolated from European seabass, Dicentrarchus labrax, reared in fish farms.</title>
        <authorList>
            <person name="Stathopoulou P."/>
            <person name="Asimakis E."/>
            <person name="Tzokas K."/>
            <person name="Batargias C."/>
            <person name="Tsiamis G."/>
        </authorList>
    </citation>
    <scope>NUCLEOTIDE SEQUENCE [LARGE SCALE GENOMIC DNA]</scope>
    <source>
        <strain evidence="1 2">DL</strain>
    </source>
</reference>
<evidence type="ECO:0000313" key="2">
    <source>
        <dbReference type="Proteomes" id="UP000570517"/>
    </source>
</evidence>
<organism evidence="1 2">
    <name type="scientific">Mycolicibacterium hippocampi</name>
    <dbReference type="NCBI Taxonomy" id="659824"/>
    <lineage>
        <taxon>Bacteria</taxon>
        <taxon>Bacillati</taxon>
        <taxon>Actinomycetota</taxon>
        <taxon>Actinomycetes</taxon>
        <taxon>Mycobacteriales</taxon>
        <taxon>Mycobacteriaceae</taxon>
        <taxon>Mycolicibacterium</taxon>
    </lineage>
</organism>
<gene>
    <name evidence="1" type="ORF">HLY00_3030</name>
</gene>
<accession>A0A850Q1G8</accession>
<dbReference type="RefSeq" id="WP_178362124.1">
    <property type="nucleotide sequence ID" value="NZ_JABFYL010000050.1"/>
</dbReference>
<dbReference type="EMBL" id="JABFYL010000050">
    <property type="protein sequence ID" value="NVN53934.1"/>
    <property type="molecule type" value="Genomic_DNA"/>
</dbReference>
<name>A0A850Q1G8_9MYCO</name>
<sequence>MSDYYDYLARSNDPDADIEYAALRDCRDAVSAFDLFVKRNVPEARQAQFADGSNHEADLVRRAIRRCHGG</sequence>